<dbReference type="Proteomes" id="UP001611383">
    <property type="component" value="Chromosome"/>
</dbReference>
<organism evidence="2 3">
    <name type="scientific">Archangium minus</name>
    <dbReference type="NCBI Taxonomy" id="83450"/>
    <lineage>
        <taxon>Bacteria</taxon>
        <taxon>Pseudomonadati</taxon>
        <taxon>Myxococcota</taxon>
        <taxon>Myxococcia</taxon>
        <taxon>Myxococcales</taxon>
        <taxon>Cystobacterineae</taxon>
        <taxon>Archangiaceae</taxon>
        <taxon>Archangium</taxon>
    </lineage>
</organism>
<gene>
    <name evidence="2" type="ORF">F0U60_13380</name>
</gene>
<evidence type="ECO:0000313" key="3">
    <source>
        <dbReference type="Proteomes" id="UP001611383"/>
    </source>
</evidence>
<accession>A0ABY9WMH1</accession>
<evidence type="ECO:0000256" key="1">
    <source>
        <dbReference type="SAM" id="SignalP"/>
    </source>
</evidence>
<keyword evidence="3" id="KW-1185">Reference proteome</keyword>
<protein>
    <recommendedName>
        <fullName evidence="4">Lipoprotein</fullName>
    </recommendedName>
</protein>
<dbReference type="PROSITE" id="PS51257">
    <property type="entry name" value="PROKAR_LIPOPROTEIN"/>
    <property type="match status" value="1"/>
</dbReference>
<dbReference type="RefSeq" id="WP_395818867.1">
    <property type="nucleotide sequence ID" value="NZ_CP043494.1"/>
</dbReference>
<reference evidence="2 3" key="1">
    <citation type="submission" date="2019-08" db="EMBL/GenBank/DDBJ databases">
        <title>Archangium and Cystobacter genomes.</title>
        <authorList>
            <person name="Chen I.-C.K."/>
            <person name="Wielgoss S."/>
        </authorList>
    </citation>
    <scope>NUCLEOTIDE SEQUENCE [LARGE SCALE GENOMIC DNA]</scope>
    <source>
        <strain evidence="2 3">Cbm 6</strain>
    </source>
</reference>
<evidence type="ECO:0008006" key="4">
    <source>
        <dbReference type="Google" id="ProtNLM"/>
    </source>
</evidence>
<dbReference type="EMBL" id="CP043494">
    <property type="protein sequence ID" value="WNG44979.1"/>
    <property type="molecule type" value="Genomic_DNA"/>
</dbReference>
<keyword evidence="1" id="KW-0732">Signal</keyword>
<feature type="chain" id="PRO_5047510360" description="Lipoprotein" evidence="1">
    <location>
        <begin position="20"/>
        <end position="220"/>
    </location>
</feature>
<name>A0ABY9WMH1_9BACT</name>
<sequence>MKRLMVIAALAVASVSCVANQGDASVRFLNARALELDDGCSASNDKFISSGGLDLSGGQNYLLALSVETNTFVQPVVIGQETVSGEGLGDVTLTELVYSYQVSGVSLPADEVDRTPIYAVFRPETNPDESYLFVYAFGPKALEQLRAQIGGSDREVTVLATIKARGHMSGGQTVETNEITFPVTVADSGWAGCPADTIATGVCGFPGQDSIPIRCVEGGS</sequence>
<feature type="signal peptide" evidence="1">
    <location>
        <begin position="1"/>
        <end position="19"/>
    </location>
</feature>
<evidence type="ECO:0000313" key="2">
    <source>
        <dbReference type="EMBL" id="WNG44979.1"/>
    </source>
</evidence>
<proteinExistence type="predicted"/>